<name>A0ABW5PX31_9BACI</name>
<comment type="caution">
    <text evidence="1">The sequence shown here is derived from an EMBL/GenBank/DDBJ whole genome shotgun (WGS) entry which is preliminary data.</text>
</comment>
<organism evidence="1 2">
    <name type="scientific">Oceanobacillus kapialis</name>
    <dbReference type="NCBI Taxonomy" id="481353"/>
    <lineage>
        <taxon>Bacteria</taxon>
        <taxon>Bacillati</taxon>
        <taxon>Bacillota</taxon>
        <taxon>Bacilli</taxon>
        <taxon>Bacillales</taxon>
        <taxon>Bacillaceae</taxon>
        <taxon>Oceanobacillus</taxon>
    </lineage>
</organism>
<dbReference type="RefSeq" id="WP_379560302.1">
    <property type="nucleotide sequence ID" value="NZ_CP085256.1"/>
</dbReference>
<evidence type="ECO:0000313" key="2">
    <source>
        <dbReference type="Proteomes" id="UP001597451"/>
    </source>
</evidence>
<protein>
    <submittedName>
        <fullName evidence="1">Uncharacterized protein</fullName>
    </submittedName>
</protein>
<reference evidence="2" key="1">
    <citation type="journal article" date="2019" name="Int. J. Syst. Evol. Microbiol.">
        <title>The Global Catalogue of Microorganisms (GCM) 10K type strain sequencing project: providing services to taxonomists for standard genome sequencing and annotation.</title>
        <authorList>
            <consortium name="The Broad Institute Genomics Platform"/>
            <consortium name="The Broad Institute Genome Sequencing Center for Infectious Disease"/>
            <person name="Wu L."/>
            <person name="Ma J."/>
        </authorList>
    </citation>
    <scope>NUCLEOTIDE SEQUENCE [LARGE SCALE GENOMIC DNA]</scope>
    <source>
        <strain evidence="2">TISTR 1858</strain>
    </source>
</reference>
<dbReference type="EMBL" id="JBHUMX010000004">
    <property type="protein sequence ID" value="MFD2627647.1"/>
    <property type="molecule type" value="Genomic_DNA"/>
</dbReference>
<evidence type="ECO:0000313" key="1">
    <source>
        <dbReference type="EMBL" id="MFD2627647.1"/>
    </source>
</evidence>
<keyword evidence="2" id="KW-1185">Reference proteome</keyword>
<dbReference type="Proteomes" id="UP001597451">
    <property type="component" value="Unassembled WGS sequence"/>
</dbReference>
<proteinExistence type="predicted"/>
<sequence>MRKINLNDIDDNIITNKKQANEIIQKEFGSKRRKKSRARSAGEKIALDEISLNRWEKAVEAGKIRSIGKRRLYYDYN</sequence>
<gene>
    <name evidence="1" type="ORF">ACFSUN_02430</name>
</gene>
<accession>A0ABW5PX31</accession>